<feature type="domain" description="SAM" evidence="2">
    <location>
        <begin position="2"/>
        <end position="51"/>
    </location>
</feature>
<evidence type="ECO:0000259" key="2">
    <source>
        <dbReference type="Pfam" id="PF00536"/>
    </source>
</evidence>
<organism evidence="3 4">
    <name type="scientific">Chara braunii</name>
    <name type="common">Braun's stonewort</name>
    <dbReference type="NCBI Taxonomy" id="69332"/>
    <lineage>
        <taxon>Eukaryota</taxon>
        <taxon>Viridiplantae</taxon>
        <taxon>Streptophyta</taxon>
        <taxon>Charophyceae</taxon>
        <taxon>Charales</taxon>
        <taxon>Characeae</taxon>
        <taxon>Chara</taxon>
    </lineage>
</organism>
<dbReference type="Proteomes" id="UP000265515">
    <property type="component" value="Unassembled WGS sequence"/>
</dbReference>
<dbReference type="Pfam" id="PF00536">
    <property type="entry name" value="SAM_1"/>
    <property type="match status" value="1"/>
</dbReference>
<proteinExistence type="predicted"/>
<keyword evidence="4" id="KW-1185">Reference proteome</keyword>
<feature type="compositionally biased region" description="Acidic residues" evidence="1">
    <location>
        <begin position="67"/>
        <end position="86"/>
    </location>
</feature>
<feature type="region of interest" description="Disordered" evidence="1">
    <location>
        <begin position="50"/>
        <end position="134"/>
    </location>
</feature>
<evidence type="ECO:0000313" key="3">
    <source>
        <dbReference type="EMBL" id="GBG88531.1"/>
    </source>
</evidence>
<gene>
    <name evidence="3" type="ORF">CBR_g48001</name>
</gene>
<dbReference type="EMBL" id="BFEA01000678">
    <property type="protein sequence ID" value="GBG88531.1"/>
    <property type="molecule type" value="Genomic_DNA"/>
</dbReference>
<name>A0A388M1V3_CHABU</name>
<dbReference type="OrthoDB" id="507126at2759"/>
<sequence length="134" mass="15434">MLAHLGLQKYEKNFRKGLLTDATLPLLNDSALRDVRIPPGPRLLILDQVRDKKALKDGDMARRGGYGEEEEDVDEEDDKDSEDDEESSRWGEEKRWTEGKEEGQEEEETWTGRKGRTRGKGGHEEGKETRRHGR</sequence>
<dbReference type="InterPro" id="IPR001660">
    <property type="entry name" value="SAM"/>
</dbReference>
<reference evidence="3 4" key="1">
    <citation type="journal article" date="2018" name="Cell">
        <title>The Chara Genome: Secondary Complexity and Implications for Plant Terrestrialization.</title>
        <authorList>
            <person name="Nishiyama T."/>
            <person name="Sakayama H."/>
            <person name="Vries J.D."/>
            <person name="Buschmann H."/>
            <person name="Saint-Marcoux D."/>
            <person name="Ullrich K.K."/>
            <person name="Haas F.B."/>
            <person name="Vanderstraeten L."/>
            <person name="Becker D."/>
            <person name="Lang D."/>
            <person name="Vosolsobe S."/>
            <person name="Rombauts S."/>
            <person name="Wilhelmsson P.K.I."/>
            <person name="Janitza P."/>
            <person name="Kern R."/>
            <person name="Heyl A."/>
            <person name="Rumpler F."/>
            <person name="Villalobos L.I.A.C."/>
            <person name="Clay J.M."/>
            <person name="Skokan R."/>
            <person name="Toyoda A."/>
            <person name="Suzuki Y."/>
            <person name="Kagoshima H."/>
            <person name="Schijlen E."/>
            <person name="Tajeshwar N."/>
            <person name="Catarino B."/>
            <person name="Hetherington A.J."/>
            <person name="Saltykova A."/>
            <person name="Bonnot C."/>
            <person name="Breuninger H."/>
            <person name="Symeonidi A."/>
            <person name="Radhakrishnan G.V."/>
            <person name="Van Nieuwerburgh F."/>
            <person name="Deforce D."/>
            <person name="Chang C."/>
            <person name="Karol K.G."/>
            <person name="Hedrich R."/>
            <person name="Ulvskov P."/>
            <person name="Glockner G."/>
            <person name="Delwiche C.F."/>
            <person name="Petrasek J."/>
            <person name="Van de Peer Y."/>
            <person name="Friml J."/>
            <person name="Beilby M."/>
            <person name="Dolan L."/>
            <person name="Kohara Y."/>
            <person name="Sugano S."/>
            <person name="Fujiyama A."/>
            <person name="Delaux P.-M."/>
            <person name="Quint M."/>
            <person name="TheiBen G."/>
            <person name="Hagemann M."/>
            <person name="Harholt J."/>
            <person name="Dunand C."/>
            <person name="Zachgo S."/>
            <person name="Langdale J."/>
            <person name="Maumus F."/>
            <person name="Straeten D.V.D."/>
            <person name="Gould S.B."/>
            <person name="Rensing S.A."/>
        </authorList>
    </citation>
    <scope>NUCLEOTIDE SEQUENCE [LARGE SCALE GENOMIC DNA]</scope>
    <source>
        <strain evidence="3 4">S276</strain>
    </source>
</reference>
<evidence type="ECO:0000313" key="4">
    <source>
        <dbReference type="Proteomes" id="UP000265515"/>
    </source>
</evidence>
<accession>A0A388M1V3</accession>
<comment type="caution">
    <text evidence="3">The sequence shown here is derived from an EMBL/GenBank/DDBJ whole genome shotgun (WGS) entry which is preliminary data.</text>
</comment>
<dbReference type="InterPro" id="IPR013761">
    <property type="entry name" value="SAM/pointed_sf"/>
</dbReference>
<dbReference type="AlphaFoldDB" id="A0A388M1V3"/>
<protein>
    <recommendedName>
        <fullName evidence="2">SAM domain-containing protein</fullName>
    </recommendedName>
</protein>
<dbReference type="STRING" id="69332.A0A388M1V3"/>
<dbReference type="Gramene" id="GBG88531">
    <property type="protein sequence ID" value="GBG88531"/>
    <property type="gene ID" value="CBR_g48001"/>
</dbReference>
<evidence type="ECO:0000256" key="1">
    <source>
        <dbReference type="SAM" id="MobiDB-lite"/>
    </source>
</evidence>
<dbReference type="Gene3D" id="1.10.150.50">
    <property type="entry name" value="Transcription Factor, Ets-1"/>
    <property type="match status" value="1"/>
</dbReference>
<dbReference type="CDD" id="cd09487">
    <property type="entry name" value="SAM_superfamily"/>
    <property type="match status" value="1"/>
</dbReference>
<feature type="compositionally biased region" description="Basic and acidic residues" evidence="1">
    <location>
        <begin position="50"/>
        <end position="66"/>
    </location>
</feature>
<feature type="compositionally biased region" description="Basic and acidic residues" evidence="1">
    <location>
        <begin position="87"/>
        <end position="102"/>
    </location>
</feature>
<dbReference type="SUPFAM" id="SSF47769">
    <property type="entry name" value="SAM/Pointed domain"/>
    <property type="match status" value="1"/>
</dbReference>